<feature type="coiled-coil region" evidence="1">
    <location>
        <begin position="2410"/>
        <end position="2437"/>
    </location>
</feature>
<feature type="compositionally biased region" description="Pro residues" evidence="2">
    <location>
        <begin position="3946"/>
        <end position="3970"/>
    </location>
</feature>
<evidence type="ECO:0000313" key="6">
    <source>
        <dbReference type="EMBL" id="UOE19455.1"/>
    </source>
</evidence>
<feature type="compositionally biased region" description="Pro residues" evidence="2">
    <location>
        <begin position="2755"/>
        <end position="2769"/>
    </location>
</feature>
<feature type="compositionally biased region" description="Low complexity" evidence="2">
    <location>
        <begin position="3971"/>
        <end position="3998"/>
    </location>
</feature>
<proteinExistence type="predicted"/>
<feature type="compositionally biased region" description="Polar residues" evidence="2">
    <location>
        <begin position="871"/>
        <end position="880"/>
    </location>
</feature>
<reference evidence="6" key="1">
    <citation type="submission" date="2020-10" db="EMBL/GenBank/DDBJ databases">
        <title>De novo genome project of the cellulose decomposer Thermobifida halotolerans type strain.</title>
        <authorList>
            <person name="Nagy I."/>
            <person name="Horvath B."/>
            <person name="Kukolya J."/>
            <person name="Nagy I."/>
            <person name="Orsini M."/>
        </authorList>
    </citation>
    <scope>NUCLEOTIDE SEQUENCE</scope>
    <source>
        <strain evidence="6">DSM 44931</strain>
    </source>
</reference>
<feature type="region of interest" description="Disordered" evidence="2">
    <location>
        <begin position="3225"/>
        <end position="3316"/>
    </location>
</feature>
<feature type="compositionally biased region" description="Pro residues" evidence="2">
    <location>
        <begin position="1211"/>
        <end position="1220"/>
    </location>
</feature>
<feature type="region of interest" description="Disordered" evidence="2">
    <location>
        <begin position="4529"/>
        <end position="4563"/>
    </location>
</feature>
<feature type="compositionally biased region" description="Pro residues" evidence="2">
    <location>
        <begin position="5959"/>
        <end position="5979"/>
    </location>
</feature>
<evidence type="ECO:0000256" key="3">
    <source>
        <dbReference type="SAM" id="Phobius"/>
    </source>
</evidence>
<keyword evidence="3" id="KW-1133">Transmembrane helix</keyword>
<dbReference type="PANTHER" id="PTHR24216:SF65">
    <property type="entry name" value="PAXILLIN-LIKE PROTEIN 1"/>
    <property type="match status" value="1"/>
</dbReference>
<feature type="compositionally biased region" description="Basic and acidic residues" evidence="2">
    <location>
        <begin position="764"/>
        <end position="782"/>
    </location>
</feature>
<protein>
    <submittedName>
        <fullName evidence="6">Uncharacterized protein</fullName>
    </submittedName>
</protein>
<feature type="region of interest" description="Disordered" evidence="2">
    <location>
        <begin position="243"/>
        <end position="302"/>
    </location>
</feature>
<feature type="compositionally biased region" description="Basic and acidic residues" evidence="2">
    <location>
        <begin position="3284"/>
        <end position="3294"/>
    </location>
</feature>
<feature type="compositionally biased region" description="Low complexity" evidence="2">
    <location>
        <begin position="6110"/>
        <end position="6122"/>
    </location>
</feature>
<dbReference type="RefSeq" id="WP_243597571.1">
    <property type="nucleotide sequence ID" value="NZ_CP063196.1"/>
</dbReference>
<feature type="compositionally biased region" description="Low complexity" evidence="2">
    <location>
        <begin position="1282"/>
        <end position="1324"/>
    </location>
</feature>
<feature type="transmembrane region" description="Helical" evidence="3">
    <location>
        <begin position="156"/>
        <end position="182"/>
    </location>
</feature>
<feature type="compositionally biased region" description="Basic and acidic residues" evidence="2">
    <location>
        <begin position="575"/>
        <end position="592"/>
    </location>
</feature>
<dbReference type="PROSITE" id="PS51996">
    <property type="entry name" value="TR_MART"/>
    <property type="match status" value="2"/>
</dbReference>
<evidence type="ECO:0000256" key="2">
    <source>
        <dbReference type="SAM" id="MobiDB-lite"/>
    </source>
</evidence>
<feature type="compositionally biased region" description="Low complexity" evidence="2">
    <location>
        <begin position="5934"/>
        <end position="5958"/>
    </location>
</feature>
<feature type="compositionally biased region" description="Pro residues" evidence="2">
    <location>
        <begin position="6052"/>
        <end position="6063"/>
    </location>
</feature>
<feature type="compositionally biased region" description="Polar residues" evidence="2">
    <location>
        <begin position="541"/>
        <end position="559"/>
    </location>
</feature>
<dbReference type="SUPFAM" id="SSF56399">
    <property type="entry name" value="ADP-ribosylation"/>
    <property type="match status" value="2"/>
</dbReference>
<feature type="compositionally biased region" description="Basic and acidic residues" evidence="2">
    <location>
        <begin position="4856"/>
        <end position="4879"/>
    </location>
</feature>
<keyword evidence="3" id="KW-0472">Membrane</keyword>
<evidence type="ECO:0000259" key="4">
    <source>
        <dbReference type="Pfam" id="PF03496"/>
    </source>
</evidence>
<feature type="domain" description="ADP ribosyltransferase" evidence="4">
    <location>
        <begin position="3352"/>
        <end position="3507"/>
    </location>
</feature>
<feature type="region of interest" description="Disordered" evidence="2">
    <location>
        <begin position="3883"/>
        <end position="4046"/>
    </location>
</feature>
<feature type="compositionally biased region" description="Basic and acidic residues" evidence="2">
    <location>
        <begin position="6132"/>
        <end position="6147"/>
    </location>
</feature>
<keyword evidence="7" id="KW-1185">Reference proteome</keyword>
<feature type="region of interest" description="Disordered" evidence="2">
    <location>
        <begin position="2614"/>
        <end position="2644"/>
    </location>
</feature>
<feature type="compositionally biased region" description="Low complexity" evidence="2">
    <location>
        <begin position="681"/>
        <end position="700"/>
    </location>
</feature>
<gene>
    <name evidence="6" type="ORF">NI17_022495</name>
</gene>
<feature type="region of interest" description="Disordered" evidence="2">
    <location>
        <begin position="1883"/>
        <end position="1921"/>
    </location>
</feature>
<feature type="compositionally biased region" description="Gly residues" evidence="2">
    <location>
        <begin position="2976"/>
        <end position="2985"/>
    </location>
</feature>
<feature type="coiled-coil region" evidence="1">
    <location>
        <begin position="5818"/>
        <end position="5852"/>
    </location>
</feature>
<feature type="compositionally biased region" description="Pro residues" evidence="2">
    <location>
        <begin position="243"/>
        <end position="284"/>
    </location>
</feature>
<name>A0AA97LWT0_9ACTN</name>
<feature type="compositionally biased region" description="Polar residues" evidence="2">
    <location>
        <begin position="735"/>
        <end position="762"/>
    </location>
</feature>
<dbReference type="PANTHER" id="PTHR24216">
    <property type="entry name" value="PAXILLIN-RELATED"/>
    <property type="match status" value="1"/>
</dbReference>
<feature type="compositionally biased region" description="Low complexity" evidence="2">
    <location>
        <begin position="828"/>
        <end position="843"/>
    </location>
</feature>
<feature type="compositionally biased region" description="Polar residues" evidence="2">
    <location>
        <begin position="701"/>
        <end position="712"/>
    </location>
</feature>
<feature type="compositionally biased region" description="Polar residues" evidence="2">
    <location>
        <begin position="5415"/>
        <end position="5426"/>
    </location>
</feature>
<dbReference type="Proteomes" id="UP000265719">
    <property type="component" value="Chromosome"/>
</dbReference>
<dbReference type="Pfam" id="PF03496">
    <property type="entry name" value="ADPrib_exo_Tox"/>
    <property type="match status" value="2"/>
</dbReference>
<feature type="compositionally biased region" description="Pro residues" evidence="2">
    <location>
        <begin position="6098"/>
        <end position="6109"/>
    </location>
</feature>
<sequence>MGMELPDELRDLFYGLTGTKWPSADEDKLRVLGDVYSVTRHILDTELPELIIVLRRKVSVTFDGHATEYFEKSLEQFTAGERNYVGKAAQLAADIEKYARNAANQVEYAKWMIIGQLIQLAIEIAWAIAMAQWTFGASLTWIAFFKFIRHQAIRRILNWLTWTLLGNLFIAQFFGVTMDLLIQRIQQDQGNRDEWDKELTRMAAAGALIEGLISAALTTGIDAFISKELTGILTKNLNNLPKLDPPPAYKDITDPPPPYRPDPTPTTNPTPDTVPNPTPTPDTTPTPDGDPDLGPDFHQDLSTLLSNNSNELLAPWRNDTGWLNPKTAQQFRDDLANLFEKHLGTTLGAHQARTIGDTYAHTFTKNWGTPHLRTSLDDALTTTNLPPGLRNHLSHNIPDALTTTLDTYGTTWAHRFRDAGLAAGTGAIEGYVGEGLTNLLFTDKGWEASGMSAVAGASTAALQNLATLGGLTTIDTLKNMGDITLPPPPNTPTEKSDPDQNHGGSNDDQNRSTPPPSPAPSRTASDGSHTPDLTVTPPDIRTTTPDSSGNTDPKNTTGNDRPARDTSQDNTPDSQESHDGETHDPARNRSAAEEFINSLRTAQSNGHGPLAGLTIPTPPPLTAFALHDITPDSAQDNGTSLVPGATSPLPGTTTPPGTTPQPAPTNNGNHQTTAGAQPQNRSTDTPTTDPRTTPSTGRPSQTLSSQSGQSPTDTPPVRVESEDGQEGVSRGPHPSTATSQQNPAPTETSLPPQTSPDGSASGRSGDDTSIHRSSESHPEHTATDTVDGSTPEAVSGDPSSAPDTLGDSTGRSGPPSTGIHADATPRLSDGTPGPAADAPGSPGRTDGVPGPRPAPSSVETTAPVDGAGSPRSGTAPQAGSPTGPVARTSEAPTTAEHLPAPPAGPSTVQPTDQAAGDRDPGAGRRDRTATPTGSSAKPTRAETDPSHDSRSASPQDSDSSGGQTPLTPENTRPSSSDASTSADVSAVSPTPSSVPGSTLGDTAVPPTESTGDGGYSDVFRMALTPDAGSTPPATVSTPDAPARADDRSGHNSPPPSGTVSTGEGRNPDAESQADIPAHPDDRGDQNSDTPAPPNVFRSWDTLRFLTDLALDRLNDGADSLKDATRLENALTKADHSPDAARLEQELADARDRAGNALDRYQEIVLAQKQWMLGGPTEPVQLTAFPVRANLRRAGRRLRDLVLPRRHAPAPDTAPPAPPSNEPQAATDTPAQPPAVPVDIPRTQSSSEAPENAATVPDSGPTGDGHLDTALQNDSGSLPPPTDDGSVPNVPDSDSVPSDSDSLPPPTDNDFVPSSPDSDFAPSDSDSNDDNIPVAASDTASSTESRSLLHPAFQVFEDAANLIHTALASPGRPDTDQILSDVDALIERECPDDLPPVEARAWQLSAGMLRDYGRFVLDRLPDTATPEDRRNLISDAVSEFRGNPESPDSGHALLHDYHDRARQLADLLRYTDPLLAEGDPDLAPPASAMRDAYLNAAGHARTWYALDAQFQAAESTRTDTTILQASRDLAHQDLEQAHTEISELVQNVGNRSEELSSTVTDLLNLRRRADETLRNSQDHHAHYEEQQRLREAHEEELADLGSAPDVTAPPPYPGRVAPTPDYSALIEDAQRQATELRNEAREYESEANRILASLVSAQAELARTSDTAARSGLLQTVRDLESDYTRLRDQARAQRARANYHRARRRALQLQYDTTPAPDDGADRDQQLTDLRNRVETATRDAEFHLAQAQQGLTEYENLTTQVREASERGRESATELARVLGVTTDLSSAETANRLRDLHRAETAVGQNLEQQLEYWQGRLFDLGDTPSWDDLNSWNTDVARANLEFLGGRSNLNELITDAYTRLVHYVLAPLVTPDAAEAFLTDTDLDPDPAPDSDPAPEYRPDEDGFGERSPEPVAVERRGRHLARTRHAIDHLRRQIDELAPTDHDQRADLAAQLDTLTDLYQRLAREQAQALGVVSPTTSDERRVPSGLRALPEKQRFRIVNTFSDSARLRDSAAEYALWAANAATTGFPHEAAWLRDEANRLRNEADRLWEEADRAFRTGLATALAEARERAATESAAWREAIDNHEAARDSGSDRADLDRHRQTVARLRDEAHQAEADYRDLALVLAGFLDLAPREDISFTTRARIFRPLHPLLTTRYQQASTADRQAALLQALADTADTVSFLDPDEVAALNDLAARSTAEAERAVRAYAAAALADARQRAEPLLSEDNPDDEALQTIDDYGRSAESLALAFNLDFERLTDNDRFQGLGPLPGDAPAVLDAYLRLSRLDTRASSLEALVREASTDPSFLSPDETPGLEHLAGRLRGESIREFRNYVAAALADARQRAEPLLSEDNPDDEALQTIDHYRYRAVGLARALGLRLARLPDSHPLRVLTPRPDDSPALHDAHRRAEELNAQAASLEILTQRANTDPSFLYPDETPGLNDLAGWFRDRADREFRNYVAAALADVRQRAEPLLSEDNPDDEALQTIDDYRSRALGLARTLGLRPAALGPNHPFRTQAPGPDDSPALHDAHRRALRATEDASLLRDLAQRADTDAFPFPDEAPGLNRLADLLQDEALRASRDFLALVARRDGGPQVFMALTPPVTWNGAAPAPRPDTTEPASRSEPSGPAADEARVRVARAQTDVVRFETDLEDARTNFALADTDPYHLGGKVEAAQLRVDAANAELDLAAAHLDAARGNRTATLTAQEEFTRATRELDRALTDLAQARQTFTDHGGTWNPDGTPHRPPQPPTDTTPPAPGETHTSQQTPTPAPTHTAPAPEVQAAADAALAQWQQNPTVQVNMLHVDWNTGGPVHAGADDPGDSPDPMDTSSDSSVTDRNPAGSPRADTGSPEAEADSRPLLPSDLPEDIRDTIAEELSHHRLPFLNERSVLPLFIAYHNHHVTGLPLPEVVARYSSASLSPEQMADIMRAQWQRWQNTGALDNALAHLAPHGGPDTDAETDDGSRSGGEAAGQHGGERYGDIRDLLPPAPQWPGHSDEPGGTGMPHALRFHDDDQAVAWAAHYLPVPDLTEDQAASVHDYTDEGYDFLKSGLRHGRVDDPDRSEEEFLDLVTELDSLFTHSHLPAPVLVHRGVSTNYIAGLGADLNDPLSMRDLVGTVHNELSYSSTSLGTHSPLNYDAYLMLRIPQGHPAFNVMAVRDGAEYQDEEREILLPRNTHFVIHAAYQRPAIRPGSGNTEPQDIWFIEAEIVPHNWEPSEDWEPTPLGDAHTGYLPEDEQSVTAPQPTASADRPDPMDTSDSDSEADSEADDSDGEVLRGEDDIRHQVPPAPHWHGHPDEPGGVGMHHALRFTNNDQATAWADQRLRVAAAPPHTPVPQGTAVLTGAERNAVVDYTGADYTLVKKGLRDGDVSAYRHDDFLSLVNNLDQAVAKSALPAPLIVHRGVEWDYIRRMAETHNPGGRLDTDAVRNLVGTVHTDNSFASTSIGTRAAAHRDAYLMIRVPQGHPGLNVRSLSEAPSEREILLPRDTRFVVHAAYQRPAQRTENGPIENVWFIEAEIVPHGWEPSEDWEPSPLGDAHTGYLPEDEQSVTAPQPTASADRPETGPDGWEDRASEIDWDATESPRPDTDTPDNGSRPLLPSDLPEHIRHAVVQTLSPHRLPFLNERSILPLFTAYHNHHITGLPLPEVVAPYTSTTLTPDQMAQITQTQWATWHDSGALHTALTHLTPHGNPGTDTETDNGSHGDRDTEDEASNPYDSDVEMDDSPRDDEGESPHDSDERYGDIRDQLAPAPEQTAPSAPHGAESQPSTRENSPSTQRPSLDTVRRLNEVVLTHLRDARTSWERVQQLQSELATTSEPDRVKHELAAELSRALRAEAAFRAADATLTAMLRDFVNTNPLVFSARSVFRTLRGAFSPRSVPVSPPPATTGNSAAAPPADTASAGETAPAAQEDTPPLLTDHPATTNETPVSENTTPPTQTPRPAVPTPPAPPTEETTPPPVPNTTRTTTETARTNENRPPATPPTEETAASRGDQTSEQQPVPPADLQSIPEDEELRIVPAPPASPPEATASSTEDPTHQLDYLITTMWIESYGVRVNSDEVLRVVGERIPNRTDDQVLERFRDLLARDPRPFFRPGGVTVTDSGGRTHTLNLASRDNAWRPGSIPGRSDTRRAQYKGLHDLQEQNAQSTATMSGNPKRIGAGFSGHFLASGAFTPLPGFRFSAGYKSSTWQQSSETGQTVSRTTEMVGDGQDYRADLNVTLAIDDAPGVPETIPDGVEITLMGGLKSSRGSLPQRIDFTDPFTANPPDQGTPRYYGRYLGNSHPISVESVTRAAAPGTGTNANRTGQGDENLGQWIARRLGYDEISNTRPGDNSGRLKKMVWRWRRGDAHERGEEIREGFSHQRLADYLPTMTNDPVTLQLPNAKGRPTTVTFWSYPERMDLVPDVPNKFNIKHTDKFSKSANLSAGHTSSLTVRPGFGLLERIAHDTARLEIPYYEYSYTWERTRSRSRGFSAWGAHLFHGTDTAVYNVNRKIAVWVAGDTEPTFFDAQTFEALSAQEADALHGPASNRPVPPSPTVSRDPAAPTPEAPAPAFTLHDPFLNQNRITHFGDSLVRNVTYPDRGEVRQVDGKPATVFREYAHRLLTEINRQYPGLVMPHLALPYAEPPRSELKAGWNHRRDYDAAVRNTIRVLEAASLNNFRFQRDDWVSHGVEVKLEETKKYPGATEVRNRPWMPLPPDHISVWLTATVDRPVPGEKLKNSYTGSTAGASAGRRFRVTRGSGHRNEIRASATWRRIRSLDAREYPKTTAGGGIRFGKEIRKVKNRDISHSVTGEHNIKDKGTTQQLFANVVFGARIGTDNDLVPWPSRVTRSGSDRSTDLFPGDSGIRGRIELHALENRKPIPMDPRNESDPFTTPTERRNQQQNAPQQQPANGQRSRVRQLTGRSAEDLFRNGPRSRIVTPDGQHVTRPADTEHAVSDDHLEIIQTPGARRLTQTFHTVQAFNPTISLDGGQLLTALSHTYDELDQDHHSFINSLRGQQAISQILSAYMSPENLAASPDLLGSRGDRLRFESDDPVLSPFRTRTTLSTFYVPTRLVALVARPKAVVESSHTKEVSLGNSRIRISNLSFGVYGRPGFNLNPVVSDPPPPGTTPNDALQPILRPRGEIRWDFDGHGTTQSQSRSFRDKTEVKIQGPSFEFWTDGVLGQSVERKHDFSFLLTVPRAPSGSNYSAWLAHISNAQKGMIPALWVYLDGLVTHDRIEWNPDGTFRVDSQNPPTAPTPNRFRVFDGLGDKGYHSRGIDPQRALNRLAEELRRNGLELTHSSREDLEKQLSSYMNRNLAGVPPLPVQVRSGTRSRSEPAYVTLSLTSRNTAIRQFGGRTEFIEKVSLVTGSSEGRVDFNGLYVGASLEPRFPPVYAGSDQEGAPPDRRPIGMGFDAGYRGQKTDTNTQSTSESNELSHERVLFTPYAVVDTEVTLELTLHTKDARYSGRGDDELVQNVYPTAYLTVPDTAGTDPSPNPVQHLDSQGYTPRHRPARVEAWVADQRGEGYEPTDRVDIGRTPLRVHNEGRAVFDAAFIAAARANGWRPDPSRGDWATDFSPDQVNSAKRFLNDRAKNSLISPPNFVSGELTLRGITPEALGSRGGADLGTFDGTKLSIRTLVNTRGATLLSVGSESRSRDAEQGGTSRSSNRLEAISHGPEVDERGVVSGRQRDRIHENAGGSTAANTTVGEGRSSGTKDIAVAEGPGTKRIFLVSVPARWLVAAEASNVTLPGLGRTAHLSLVEAEAPVTLWISEDEARGWGLDVDNPKWKTLGDAEEAFGKADLKYMETRQKLAELVAEHETRADAPGYRAEYEAAEQEFREAEEKRTEALRTLEEALEAARRLPQPRTESNPPLPPTPTGSTPLPDTNLPPLPDSDSDSEHHLPPATTPPQPRAEDNPPLPPTPTGSTPLPDTNLPPLPDPQTQEANNTTPTPQTQETGNTTTPTPQHPLPPATTPKQPQPQPQPQPQTDDPASADTDHPPPPFADFDPGNDFELDVLPPKRGSAPVSETLPEPAPGSRPDGSPAPAAPRRNSTSVNPPQQPAPSPPQPAPHSERPSQPAADPAPAEAATTVSQETPRPEAVSPPTQPTVPAPPPVTVSSTTVPPSRRSGSFRPEPNPEAEKPTPSEEQPKPPVERPAPPLPSDPVTTRTSDDTADPFLSRQERLNLEFLQELNGPVP</sequence>
<feature type="compositionally biased region" description="Basic and acidic residues" evidence="2">
    <location>
        <begin position="3741"/>
        <end position="3755"/>
    </location>
</feature>
<feature type="domain" description="ADP ribosyltransferase" evidence="4">
    <location>
        <begin position="3039"/>
        <end position="3194"/>
    </location>
</feature>
<feature type="compositionally biased region" description="Basic and acidic residues" evidence="2">
    <location>
        <begin position="939"/>
        <end position="950"/>
    </location>
</feature>
<dbReference type="InterPro" id="IPR003540">
    <property type="entry name" value="ADP-ribosyltransferase"/>
</dbReference>
<evidence type="ECO:0000259" key="5">
    <source>
        <dbReference type="Pfam" id="PF25547"/>
    </source>
</evidence>
<feature type="compositionally biased region" description="Polar residues" evidence="2">
    <location>
        <begin position="961"/>
        <end position="972"/>
    </location>
</feature>
<dbReference type="Pfam" id="PF25547">
    <property type="entry name" value="WXG100_2"/>
    <property type="match status" value="1"/>
</dbReference>
<feature type="compositionally biased region" description="Low complexity" evidence="2">
    <location>
        <begin position="643"/>
        <end position="656"/>
    </location>
</feature>
<feature type="compositionally biased region" description="Low complexity" evidence="2">
    <location>
        <begin position="3900"/>
        <end position="3911"/>
    </location>
</feature>
<feature type="region of interest" description="Disordered" evidence="2">
    <location>
        <begin position="1592"/>
        <end position="1613"/>
    </location>
</feature>
<feature type="compositionally biased region" description="Low complexity" evidence="2">
    <location>
        <begin position="2770"/>
        <end position="2788"/>
    </location>
</feature>
<feature type="domain" description="Outer membrane channel protein CpnT-like N-terminal" evidence="5">
    <location>
        <begin position="15"/>
        <end position="137"/>
    </location>
</feature>
<feature type="compositionally biased region" description="Polar residues" evidence="2">
    <location>
        <begin position="797"/>
        <end position="815"/>
    </location>
</feature>
<feature type="compositionally biased region" description="Basic and acidic residues" evidence="2">
    <location>
        <begin position="915"/>
        <end position="928"/>
    </location>
</feature>
<feature type="region of interest" description="Disordered" evidence="2">
    <location>
        <begin position="5852"/>
        <end position="6191"/>
    </location>
</feature>
<feature type="region of interest" description="Disordered" evidence="2">
    <location>
        <begin position="3533"/>
        <end position="3610"/>
    </location>
</feature>
<dbReference type="Gene3D" id="3.90.176.10">
    <property type="entry name" value="Toxin ADP-ribosyltransferase, Chain A, domain 1"/>
    <property type="match status" value="2"/>
</dbReference>
<dbReference type="EMBL" id="CP063196">
    <property type="protein sequence ID" value="UOE19455.1"/>
    <property type="molecule type" value="Genomic_DNA"/>
</dbReference>
<dbReference type="InterPro" id="IPR057746">
    <property type="entry name" value="CpnT-like_N"/>
</dbReference>
<feature type="compositionally biased region" description="Polar residues" evidence="2">
    <location>
        <begin position="5691"/>
        <end position="5707"/>
    </location>
</feature>
<evidence type="ECO:0000256" key="1">
    <source>
        <dbReference type="SAM" id="Coils"/>
    </source>
</evidence>
<feature type="compositionally biased region" description="Low complexity" evidence="2">
    <location>
        <begin position="4891"/>
        <end position="4905"/>
    </location>
</feature>
<feature type="region of interest" description="Disordered" evidence="2">
    <location>
        <begin position="1197"/>
        <end position="1344"/>
    </location>
</feature>
<feature type="coiled-coil region" evidence="1">
    <location>
        <begin position="2103"/>
        <end position="2130"/>
    </location>
</feature>
<feature type="compositionally biased region" description="Acidic residues" evidence="2">
    <location>
        <begin position="3716"/>
        <end position="3740"/>
    </location>
</feature>
<dbReference type="GO" id="GO:0005576">
    <property type="term" value="C:extracellular region"/>
    <property type="evidence" value="ECO:0007669"/>
    <property type="project" value="InterPro"/>
</dbReference>
<feature type="compositionally biased region" description="Basic and acidic residues" evidence="2">
    <location>
        <begin position="2986"/>
        <end position="2995"/>
    </location>
</feature>
<accession>A0AA97LWT0</accession>
<feature type="region of interest" description="Disordered" evidence="2">
    <location>
        <begin position="3692"/>
        <end position="3791"/>
    </location>
</feature>
<feature type="compositionally biased region" description="Basic and acidic residues" evidence="2">
    <location>
        <begin position="3569"/>
        <end position="3584"/>
    </location>
</feature>
<feature type="compositionally biased region" description="Polar residues" evidence="2">
    <location>
        <begin position="3774"/>
        <end position="3789"/>
    </location>
</feature>
<evidence type="ECO:0000313" key="7">
    <source>
        <dbReference type="Proteomes" id="UP000265719"/>
    </source>
</evidence>
<feature type="compositionally biased region" description="Pro residues" evidence="2">
    <location>
        <begin position="5899"/>
        <end position="5917"/>
    </location>
</feature>
<feature type="region of interest" description="Disordered" evidence="2">
    <location>
        <begin position="2517"/>
        <end position="2536"/>
    </location>
</feature>
<feature type="compositionally biased region" description="Low complexity" evidence="2">
    <location>
        <begin position="6072"/>
        <end position="6082"/>
    </location>
</feature>
<feature type="compositionally biased region" description="Low complexity" evidence="2">
    <location>
        <begin position="973"/>
        <end position="998"/>
    </location>
</feature>
<feature type="region of interest" description="Disordered" evidence="2">
    <location>
        <begin position="2741"/>
        <end position="2788"/>
    </location>
</feature>
<feature type="compositionally biased region" description="Polar residues" evidence="2">
    <location>
        <begin position="3930"/>
        <end position="3940"/>
    </location>
</feature>
<feature type="region of interest" description="Disordered" evidence="2">
    <location>
        <begin position="479"/>
        <end position="1098"/>
    </location>
</feature>
<feature type="region of interest" description="Disordered" evidence="2">
    <location>
        <begin position="5389"/>
        <end position="5429"/>
    </location>
</feature>
<feature type="region of interest" description="Disordered" evidence="2">
    <location>
        <begin position="4831"/>
        <end position="4939"/>
    </location>
</feature>
<feature type="region of interest" description="Disordered" evidence="2">
    <location>
        <begin position="5685"/>
        <end position="5707"/>
    </location>
</feature>
<dbReference type="KEGG" id="thao:NI17_022495"/>
<organism evidence="6 7">
    <name type="scientific">Thermobifida halotolerans</name>
    <dbReference type="NCBI Taxonomy" id="483545"/>
    <lineage>
        <taxon>Bacteria</taxon>
        <taxon>Bacillati</taxon>
        <taxon>Actinomycetota</taxon>
        <taxon>Actinomycetes</taxon>
        <taxon>Streptosporangiales</taxon>
        <taxon>Nocardiopsidaceae</taxon>
        <taxon>Thermobifida</taxon>
    </lineage>
</organism>
<feature type="region of interest" description="Disordered" evidence="2">
    <location>
        <begin position="2820"/>
        <end position="2876"/>
    </location>
</feature>
<keyword evidence="1" id="KW-0175">Coiled coil</keyword>
<feature type="compositionally biased region" description="Polar residues" evidence="2">
    <location>
        <begin position="666"/>
        <end position="680"/>
    </location>
</feature>
<keyword evidence="3" id="KW-0812">Transmembrane</keyword>
<feature type="compositionally biased region" description="Low complexity" evidence="2">
    <location>
        <begin position="5855"/>
        <end position="5864"/>
    </location>
</feature>
<feature type="compositionally biased region" description="Low complexity" evidence="2">
    <location>
        <begin position="2835"/>
        <end position="2848"/>
    </location>
</feature>
<feature type="coiled-coil region" evidence="1">
    <location>
        <begin position="1727"/>
        <end position="1768"/>
    </location>
</feature>
<feature type="compositionally biased region" description="Low complexity" evidence="2">
    <location>
        <begin position="951"/>
        <end position="960"/>
    </location>
</feature>
<feature type="compositionally biased region" description="Basic and acidic residues" evidence="2">
    <location>
        <begin position="1899"/>
        <end position="1920"/>
    </location>
</feature>
<feature type="compositionally biased region" description="Acidic residues" evidence="2">
    <location>
        <begin position="3266"/>
        <end position="3283"/>
    </location>
</feature>
<feature type="region of interest" description="Disordered" evidence="2">
    <location>
        <begin position="5641"/>
        <end position="5673"/>
    </location>
</feature>
<feature type="transmembrane region" description="Helical" evidence="3">
    <location>
        <begin position="120"/>
        <end position="144"/>
    </location>
</feature>
<feature type="region of interest" description="Disordered" evidence="2">
    <location>
        <begin position="2957"/>
        <end position="3013"/>
    </location>
</feature>
<feature type="compositionally biased region" description="Low complexity" evidence="2">
    <location>
        <begin position="285"/>
        <end position="302"/>
    </location>
</feature>